<evidence type="ECO:0000313" key="1">
    <source>
        <dbReference type="EMBL" id="KEP45359.1"/>
    </source>
</evidence>
<name>A0A074RF07_9AGAM</name>
<accession>A0A074RF07</accession>
<dbReference type="HOGENOM" id="CLU_1954046_0_0_1"/>
<proteinExistence type="predicted"/>
<comment type="caution">
    <text evidence="1">The sequence shown here is derived from an EMBL/GenBank/DDBJ whole genome shotgun (WGS) entry which is preliminary data.</text>
</comment>
<dbReference type="Proteomes" id="UP000027456">
    <property type="component" value="Unassembled WGS sequence"/>
</dbReference>
<protein>
    <submittedName>
        <fullName evidence="1">Uncharacterized protein</fullName>
    </submittedName>
</protein>
<reference evidence="1 2" key="1">
    <citation type="submission" date="2013-12" db="EMBL/GenBank/DDBJ databases">
        <authorList>
            <person name="Cubeta M."/>
            <person name="Pakala S."/>
            <person name="Fedorova N."/>
            <person name="Thomas E."/>
            <person name="Dean R."/>
            <person name="Jabaji S."/>
            <person name="Neate S."/>
            <person name="Toda T."/>
            <person name="Tavantzis S."/>
            <person name="Vilgalys R."/>
            <person name="Bharathan N."/>
            <person name="Pakala S."/>
            <person name="Losada L.S."/>
            <person name="Zafar N."/>
            <person name="Nierman W."/>
        </authorList>
    </citation>
    <scope>NUCLEOTIDE SEQUENCE [LARGE SCALE GENOMIC DNA]</scope>
    <source>
        <strain evidence="1 2">123E</strain>
    </source>
</reference>
<dbReference type="OrthoDB" id="3048541at2759"/>
<dbReference type="AlphaFoldDB" id="A0A074RF07"/>
<keyword evidence="2" id="KW-1185">Reference proteome</keyword>
<organism evidence="1 2">
    <name type="scientific">Rhizoctonia solani 123E</name>
    <dbReference type="NCBI Taxonomy" id="1423351"/>
    <lineage>
        <taxon>Eukaryota</taxon>
        <taxon>Fungi</taxon>
        <taxon>Dikarya</taxon>
        <taxon>Basidiomycota</taxon>
        <taxon>Agaricomycotina</taxon>
        <taxon>Agaricomycetes</taxon>
        <taxon>Cantharellales</taxon>
        <taxon>Ceratobasidiaceae</taxon>
        <taxon>Rhizoctonia</taxon>
    </lineage>
</organism>
<sequence>MGQNLGDDEVGIEHILSESATNELDGNECSKARRGWIFVKGKPIHLESAVRFLLGLDGGAKSTDRLRRVCGFTRYLQSTSPTESILGNDFCISDLAATFVQVNNQVTLIVVRVTSIVAHDGRLLESISK</sequence>
<evidence type="ECO:0000313" key="2">
    <source>
        <dbReference type="Proteomes" id="UP000027456"/>
    </source>
</evidence>
<gene>
    <name evidence="1" type="ORF">V565_283420</name>
</gene>
<feature type="non-terminal residue" evidence="1">
    <location>
        <position position="129"/>
    </location>
</feature>
<dbReference type="EMBL" id="AZST01001906">
    <property type="protein sequence ID" value="KEP45359.1"/>
    <property type="molecule type" value="Genomic_DNA"/>
</dbReference>